<keyword evidence="1" id="KW-1133">Transmembrane helix</keyword>
<evidence type="ECO:0000313" key="3">
    <source>
        <dbReference type="Proteomes" id="UP000785679"/>
    </source>
</evidence>
<dbReference type="OrthoDB" id="10575945at2759"/>
<gene>
    <name evidence="2" type="ORF">FGO68_gene361</name>
</gene>
<keyword evidence="3" id="KW-1185">Reference proteome</keyword>
<keyword evidence="1" id="KW-0812">Transmembrane</keyword>
<dbReference type="Proteomes" id="UP000785679">
    <property type="component" value="Unassembled WGS sequence"/>
</dbReference>
<keyword evidence="1" id="KW-0472">Membrane</keyword>
<feature type="transmembrane region" description="Helical" evidence="1">
    <location>
        <begin position="86"/>
        <end position="107"/>
    </location>
</feature>
<dbReference type="EMBL" id="RRYP01010079">
    <property type="protein sequence ID" value="TNV78625.1"/>
    <property type="molecule type" value="Genomic_DNA"/>
</dbReference>
<dbReference type="AlphaFoldDB" id="A0A8J8NQZ1"/>
<reference evidence="2" key="1">
    <citation type="submission" date="2019-06" db="EMBL/GenBank/DDBJ databases">
        <authorList>
            <person name="Zheng W."/>
        </authorList>
    </citation>
    <scope>NUCLEOTIDE SEQUENCE</scope>
    <source>
        <strain evidence="2">QDHG01</strain>
    </source>
</reference>
<evidence type="ECO:0000256" key="1">
    <source>
        <dbReference type="SAM" id="Phobius"/>
    </source>
</evidence>
<name>A0A8J8NQZ1_HALGN</name>
<accession>A0A8J8NQZ1</accession>
<sequence length="195" mass="22818">MSNVDEYLKLRASAHEEQMLNVLEQERRLQSLPYLDNMPFVFTPNRRQCRDIIEQSVQWGIFVGLMTGISVSHARYSKLSTPRRSFYNGLAFGCFCGVAFGVSVYFMNPFCQPQLRGDMQLIPPEMRFKNYIDEKYKMYDNADAEFYRRMTISDKEVNGVLKKYGEHLKERKRTVDEAVDRQIKSGQVLNKDIKA</sequence>
<organism evidence="2 3">
    <name type="scientific">Halteria grandinella</name>
    <dbReference type="NCBI Taxonomy" id="5974"/>
    <lineage>
        <taxon>Eukaryota</taxon>
        <taxon>Sar</taxon>
        <taxon>Alveolata</taxon>
        <taxon>Ciliophora</taxon>
        <taxon>Intramacronucleata</taxon>
        <taxon>Spirotrichea</taxon>
        <taxon>Stichotrichia</taxon>
        <taxon>Sporadotrichida</taxon>
        <taxon>Halteriidae</taxon>
        <taxon>Halteria</taxon>
    </lineage>
</organism>
<evidence type="ECO:0000313" key="2">
    <source>
        <dbReference type="EMBL" id="TNV78625.1"/>
    </source>
</evidence>
<protein>
    <submittedName>
        <fullName evidence="2">Uncharacterized protein</fullName>
    </submittedName>
</protein>
<proteinExistence type="predicted"/>
<comment type="caution">
    <text evidence="2">The sequence shown here is derived from an EMBL/GenBank/DDBJ whole genome shotgun (WGS) entry which is preliminary data.</text>
</comment>